<dbReference type="SMART" id="SM00736">
    <property type="entry name" value="CADG"/>
    <property type="match status" value="2"/>
</dbReference>
<evidence type="ECO:0000313" key="2">
    <source>
        <dbReference type="EMBL" id="MBH8576028.1"/>
    </source>
</evidence>
<dbReference type="Gene3D" id="2.60.40.10">
    <property type="entry name" value="Immunoglobulins"/>
    <property type="match status" value="2"/>
</dbReference>
<protein>
    <submittedName>
        <fullName evidence="2">DUF4347 domain-containing protein</fullName>
    </submittedName>
</protein>
<dbReference type="Pfam" id="PF14252">
    <property type="entry name" value="DUF4347"/>
    <property type="match status" value="1"/>
</dbReference>
<evidence type="ECO:0000313" key="3">
    <source>
        <dbReference type="Proteomes" id="UP000662314"/>
    </source>
</evidence>
<dbReference type="PANTHER" id="PTHR21559:SF21">
    <property type="entry name" value="DYSTROGLYCAN 1"/>
    <property type="match status" value="1"/>
</dbReference>
<evidence type="ECO:0000259" key="1">
    <source>
        <dbReference type="SMART" id="SM00736"/>
    </source>
</evidence>
<dbReference type="Pfam" id="PF17164">
    <property type="entry name" value="DUF5122"/>
    <property type="match status" value="7"/>
</dbReference>
<gene>
    <name evidence="2" type="ORF">I8752_24120</name>
</gene>
<dbReference type="RefSeq" id="WP_214434774.1">
    <property type="nucleotide sequence ID" value="NZ_CAWPUQ010000143.1"/>
</dbReference>
<feature type="domain" description="Dystroglycan-type cadherin-like" evidence="1">
    <location>
        <begin position="672"/>
        <end position="756"/>
    </location>
</feature>
<dbReference type="SUPFAM" id="SSF49313">
    <property type="entry name" value="Cadherin-like"/>
    <property type="match status" value="2"/>
</dbReference>
<dbReference type="EMBL" id="JAECZA010000217">
    <property type="protein sequence ID" value="MBH8576028.1"/>
    <property type="molecule type" value="Genomic_DNA"/>
</dbReference>
<dbReference type="Pfam" id="PF05345">
    <property type="entry name" value="He_PIG"/>
    <property type="match status" value="2"/>
</dbReference>
<dbReference type="InterPro" id="IPR011047">
    <property type="entry name" value="Quinoprotein_ADH-like_sf"/>
</dbReference>
<dbReference type="InterPro" id="IPR006644">
    <property type="entry name" value="Cadg"/>
</dbReference>
<dbReference type="GO" id="GO:0005509">
    <property type="term" value="F:calcium ion binding"/>
    <property type="evidence" value="ECO:0007669"/>
    <property type="project" value="InterPro"/>
</dbReference>
<dbReference type="SUPFAM" id="SSF50998">
    <property type="entry name" value="Quinoprotein alcohol dehydrogenase-like"/>
    <property type="match status" value="1"/>
</dbReference>
<dbReference type="PANTHER" id="PTHR21559">
    <property type="entry name" value="DYSTROGLYCAN-RELATED"/>
    <property type="match status" value="1"/>
</dbReference>
<proteinExistence type="predicted"/>
<feature type="domain" description="Dystroglycan-type cadherin-like" evidence="1">
    <location>
        <begin position="572"/>
        <end position="671"/>
    </location>
</feature>
<comment type="caution">
    <text evidence="2">The sequence shown here is derived from an EMBL/GenBank/DDBJ whole genome shotgun (WGS) entry which is preliminary data.</text>
</comment>
<dbReference type="Proteomes" id="UP000662314">
    <property type="component" value="Unassembled WGS sequence"/>
</dbReference>
<feature type="non-terminal residue" evidence="2">
    <location>
        <position position="757"/>
    </location>
</feature>
<accession>A0A8J7LHB6</accession>
<name>A0A8J7LHB6_9NOST</name>
<organism evidence="2 3">
    <name type="scientific">Dendronalium phyllosphericum CENA369</name>
    <dbReference type="NCBI Taxonomy" id="1725256"/>
    <lineage>
        <taxon>Bacteria</taxon>
        <taxon>Bacillati</taxon>
        <taxon>Cyanobacteriota</taxon>
        <taxon>Cyanophyceae</taxon>
        <taxon>Nostocales</taxon>
        <taxon>Nostocaceae</taxon>
        <taxon>Dendronalium</taxon>
        <taxon>Dendronalium phyllosphericum</taxon>
    </lineage>
</organism>
<dbReference type="InterPro" id="IPR013783">
    <property type="entry name" value="Ig-like_fold"/>
</dbReference>
<dbReference type="NCBIfam" id="TIGR02608">
    <property type="entry name" value="delta_60_rpt"/>
    <property type="match status" value="7"/>
</dbReference>
<dbReference type="GO" id="GO:0016011">
    <property type="term" value="C:dystroglycan complex"/>
    <property type="evidence" value="ECO:0007669"/>
    <property type="project" value="TreeGrafter"/>
</dbReference>
<dbReference type="InterPro" id="IPR013431">
    <property type="entry name" value="Delta_60_rpt"/>
</dbReference>
<keyword evidence="3" id="KW-1185">Reference proteome</keyword>
<dbReference type="InterPro" id="IPR015919">
    <property type="entry name" value="Cadherin-like_sf"/>
</dbReference>
<dbReference type="GO" id="GO:0043236">
    <property type="term" value="F:laminin binding"/>
    <property type="evidence" value="ECO:0007669"/>
    <property type="project" value="TreeGrafter"/>
</dbReference>
<dbReference type="AlphaFoldDB" id="A0A8J7LHB6"/>
<dbReference type="Gene3D" id="2.80.10.50">
    <property type="match status" value="3"/>
</dbReference>
<dbReference type="InterPro" id="IPR025592">
    <property type="entry name" value="DUF4347"/>
</dbReference>
<reference evidence="2 3" key="1">
    <citation type="journal article" date="2021" name="Int. J. Syst. Evol. Microbiol.">
        <title>Amazonocrinis nigriterrae gen. nov., sp. nov., Atlanticothrix silvestris gen. nov., sp. nov. and Dendronalium phyllosphericum gen. nov., sp. nov., nostocacean cyanobacteria from Brazilian environments.</title>
        <authorList>
            <person name="Alvarenga D.O."/>
            <person name="Andreote A.P.D."/>
            <person name="Branco L.H.Z."/>
            <person name="Delbaje E."/>
            <person name="Cruz R.B."/>
            <person name="Varani A.M."/>
            <person name="Fiore M.F."/>
        </authorList>
    </citation>
    <scope>NUCLEOTIDE SEQUENCE [LARGE SCALE GENOMIC DNA]</scope>
    <source>
        <strain evidence="2 3">CENA369</strain>
    </source>
</reference>
<sequence>MRQQIGINKNSTLDKISFSTSDRATPDLHPTRLVFIDSQVEDYQSLVRGVLPNTFVVVLDANRDGIEQISQVLESHQGINSLHIVSHGTPGCIYLGNCQLSDETLNRYAEQLMGWSDALSEDAQLLLYGCKVAKTEQGIKFIRCLSELTGAIVAASEDLTGSAALGGNWELEICTGAIIPRLAFGQEAIAAYASVLSLVVLDNTFGNGGKVITDFGSTDIGRSVVIQNDGKILVAGVSNNNFAVVRYNSDGTLDTSFDTDGKVTTNLGSTDIAYSMAVQADGKILVAGKRGNDFALVRYNSNGSLDTSFDTDGQVTTDIGNATSDTAYSITLQTDGKILVAGVSAGNFAVVRYNSDGTLDNSFGSGGKVTTDIGNATSDTAYSITLQTDGKILLAGSSANNFAVVRYNSDGTLDNSFGSSGKVTTNLGGTDVAYSMVMQADGKFILAGKRTSDFALVRYNSDGSLDTSFGSSGQVITDIGSGTSDTAYSVSVQPDGKILLAGSSANNFAVVRYNSDGTLDTNFNTTGKITTDIGGTDIAYALTQQADGKIIVAGVSANNFAVARYTFNTNPVLAQAIADQNATEDAVFNFTIPAGSFTDADGDTLTYTAILDNGDPLPSWLTFNANTKTFSGTPTNDNVGSLSIKVTVKDIFLATVSDVFTLTVNNVNDPPELVQALADQNATEDAVFSFTIPAGSFKDVDAGDTLTYTATLENGDPLPSWLSFDANTQTFSGTPTNDNVGSLNLKVTVKDTSLAQA</sequence>